<evidence type="ECO:0000313" key="1">
    <source>
        <dbReference type="EMBL" id="CCB57808.1"/>
    </source>
</evidence>
<proteinExistence type="predicted"/>
<name>F6HSZ8_VITVI</name>
<protein>
    <submittedName>
        <fullName evidence="1">Uncharacterized protein</fullName>
    </submittedName>
</protein>
<dbReference type="PaxDb" id="29760-VIT_02s0012g03170.t01"/>
<gene>
    <name evidence="1" type="ordered locus">VIT_02s0012g03170</name>
</gene>
<organism evidence="1 2">
    <name type="scientific">Vitis vinifera</name>
    <name type="common">Grape</name>
    <dbReference type="NCBI Taxonomy" id="29760"/>
    <lineage>
        <taxon>Eukaryota</taxon>
        <taxon>Viridiplantae</taxon>
        <taxon>Streptophyta</taxon>
        <taxon>Embryophyta</taxon>
        <taxon>Tracheophyta</taxon>
        <taxon>Spermatophyta</taxon>
        <taxon>Magnoliopsida</taxon>
        <taxon>eudicotyledons</taxon>
        <taxon>Gunneridae</taxon>
        <taxon>Pentapetalae</taxon>
        <taxon>rosids</taxon>
        <taxon>Vitales</taxon>
        <taxon>Vitaceae</taxon>
        <taxon>Viteae</taxon>
        <taxon>Vitis</taxon>
    </lineage>
</organism>
<dbReference type="Proteomes" id="UP000009183">
    <property type="component" value="Chromosome 2"/>
</dbReference>
<dbReference type="AlphaFoldDB" id="F6HSZ8"/>
<dbReference type="EMBL" id="FN596247">
    <property type="protein sequence ID" value="CCB57808.1"/>
    <property type="molecule type" value="Genomic_DNA"/>
</dbReference>
<sequence length="61" mass="6776">METPLKGAIARFAPVHLQQLGLERGSRERKTVGPWVEVPKALEEDTPMWVYGLSPTLGFSP</sequence>
<keyword evidence="2" id="KW-1185">Reference proteome</keyword>
<dbReference type="InParanoid" id="F6HSZ8"/>
<accession>F6HSZ8</accession>
<dbReference type="HOGENOM" id="CLU_2927317_0_0_1"/>
<reference evidence="2" key="1">
    <citation type="journal article" date="2007" name="Nature">
        <title>The grapevine genome sequence suggests ancestral hexaploidization in major angiosperm phyla.</title>
        <authorList>
            <consortium name="The French-Italian Public Consortium for Grapevine Genome Characterization."/>
            <person name="Jaillon O."/>
            <person name="Aury J.-M."/>
            <person name="Noel B."/>
            <person name="Policriti A."/>
            <person name="Clepet C."/>
            <person name="Casagrande A."/>
            <person name="Choisne N."/>
            <person name="Aubourg S."/>
            <person name="Vitulo N."/>
            <person name="Jubin C."/>
            <person name="Vezzi A."/>
            <person name="Legeai F."/>
            <person name="Hugueney P."/>
            <person name="Dasilva C."/>
            <person name="Horner D."/>
            <person name="Mica E."/>
            <person name="Jublot D."/>
            <person name="Poulain J."/>
            <person name="Bruyere C."/>
            <person name="Billault A."/>
            <person name="Segurens B."/>
            <person name="Gouyvenoux M."/>
            <person name="Ugarte E."/>
            <person name="Cattonaro F."/>
            <person name="Anthouard V."/>
            <person name="Vico V."/>
            <person name="Del Fabbro C."/>
            <person name="Alaux M."/>
            <person name="Di Gaspero G."/>
            <person name="Dumas V."/>
            <person name="Felice N."/>
            <person name="Paillard S."/>
            <person name="Juman I."/>
            <person name="Moroldo M."/>
            <person name="Scalabrin S."/>
            <person name="Canaguier A."/>
            <person name="Le Clainche I."/>
            <person name="Malacrida G."/>
            <person name="Durand E."/>
            <person name="Pesole G."/>
            <person name="Laucou V."/>
            <person name="Chatelet P."/>
            <person name="Merdinoglu D."/>
            <person name="Delledonne M."/>
            <person name="Pezzotti M."/>
            <person name="Lecharny A."/>
            <person name="Scarpelli C."/>
            <person name="Artiguenave F."/>
            <person name="Pe M.E."/>
            <person name="Valle G."/>
            <person name="Morgante M."/>
            <person name="Caboche M."/>
            <person name="Adam-Blondon A.-F."/>
            <person name="Weissenbach J."/>
            <person name="Quetier F."/>
            <person name="Wincker P."/>
        </authorList>
    </citation>
    <scope>NUCLEOTIDE SEQUENCE [LARGE SCALE GENOMIC DNA]</scope>
    <source>
        <strain evidence="2">cv. Pinot noir / PN40024</strain>
    </source>
</reference>
<evidence type="ECO:0000313" key="2">
    <source>
        <dbReference type="Proteomes" id="UP000009183"/>
    </source>
</evidence>